<dbReference type="EMBL" id="CP120678">
    <property type="protein sequence ID" value="WIW70214.1"/>
    <property type="molecule type" value="Genomic_DNA"/>
</dbReference>
<dbReference type="GO" id="GO:0003677">
    <property type="term" value="F:DNA binding"/>
    <property type="evidence" value="ECO:0007669"/>
    <property type="project" value="UniProtKB-KW"/>
</dbReference>
<name>A0A9Y2AHK2_9FIRM</name>
<dbReference type="InterPro" id="IPR000595">
    <property type="entry name" value="cNMP-bd_dom"/>
</dbReference>
<keyword evidence="3" id="KW-0804">Transcription</keyword>
<evidence type="ECO:0000256" key="1">
    <source>
        <dbReference type="ARBA" id="ARBA00023015"/>
    </source>
</evidence>
<keyword evidence="1" id="KW-0805">Transcription regulation</keyword>
<feature type="domain" description="HTH crp-type" evidence="4">
    <location>
        <begin position="149"/>
        <end position="215"/>
    </location>
</feature>
<dbReference type="InterPro" id="IPR014710">
    <property type="entry name" value="RmlC-like_jellyroll"/>
</dbReference>
<dbReference type="SUPFAM" id="SSF51206">
    <property type="entry name" value="cAMP-binding domain-like"/>
    <property type="match status" value="1"/>
</dbReference>
<dbReference type="GO" id="GO:0005829">
    <property type="term" value="C:cytosol"/>
    <property type="evidence" value="ECO:0007669"/>
    <property type="project" value="TreeGrafter"/>
</dbReference>
<accession>A0A9Y2AHK2</accession>
<dbReference type="SMART" id="SM00419">
    <property type="entry name" value="HTH_CRP"/>
    <property type="match status" value="1"/>
</dbReference>
<organism evidence="5 6">
    <name type="scientific">Selenobaculum gibii</name>
    <dbReference type="NCBI Taxonomy" id="3054208"/>
    <lineage>
        <taxon>Bacteria</taxon>
        <taxon>Bacillati</taxon>
        <taxon>Bacillota</taxon>
        <taxon>Negativicutes</taxon>
        <taxon>Selenomonadales</taxon>
        <taxon>Selenomonadaceae</taxon>
        <taxon>Selenobaculum</taxon>
    </lineage>
</organism>
<evidence type="ECO:0000313" key="6">
    <source>
        <dbReference type="Proteomes" id="UP001243623"/>
    </source>
</evidence>
<evidence type="ECO:0000256" key="3">
    <source>
        <dbReference type="ARBA" id="ARBA00023163"/>
    </source>
</evidence>
<keyword evidence="6" id="KW-1185">Reference proteome</keyword>
<dbReference type="AlphaFoldDB" id="A0A9Y2AHK2"/>
<dbReference type="Gene3D" id="2.60.120.10">
    <property type="entry name" value="Jelly Rolls"/>
    <property type="match status" value="1"/>
</dbReference>
<dbReference type="GO" id="GO:0003700">
    <property type="term" value="F:DNA-binding transcription factor activity"/>
    <property type="evidence" value="ECO:0007669"/>
    <property type="project" value="TreeGrafter"/>
</dbReference>
<dbReference type="InterPro" id="IPR012318">
    <property type="entry name" value="HTH_CRP"/>
</dbReference>
<dbReference type="InterPro" id="IPR036388">
    <property type="entry name" value="WH-like_DNA-bd_sf"/>
</dbReference>
<evidence type="ECO:0000259" key="4">
    <source>
        <dbReference type="PROSITE" id="PS51063"/>
    </source>
</evidence>
<keyword evidence="2" id="KW-0238">DNA-binding</keyword>
<reference evidence="5" key="1">
    <citation type="submission" date="2023-03" db="EMBL/GenBank/DDBJ databases">
        <title>Selenobaculum gbiensis gen. nov. sp. nov., a new bacterium isolated from the gut microbiota of IBD patient.</title>
        <authorList>
            <person name="Yeo S."/>
            <person name="Park H."/>
            <person name="Huh C.S."/>
        </authorList>
    </citation>
    <scope>NUCLEOTIDE SEQUENCE</scope>
    <source>
        <strain evidence="5">ICN-92133</strain>
    </source>
</reference>
<gene>
    <name evidence="5" type="ORF">P3F81_09985</name>
</gene>
<dbReference type="Pfam" id="PF00027">
    <property type="entry name" value="cNMP_binding"/>
    <property type="match status" value="1"/>
</dbReference>
<proteinExistence type="predicted"/>
<dbReference type="PANTHER" id="PTHR24567">
    <property type="entry name" value="CRP FAMILY TRANSCRIPTIONAL REGULATORY PROTEIN"/>
    <property type="match status" value="1"/>
</dbReference>
<dbReference type="Gene3D" id="1.10.10.10">
    <property type="entry name" value="Winged helix-like DNA-binding domain superfamily/Winged helix DNA-binding domain"/>
    <property type="match status" value="1"/>
</dbReference>
<dbReference type="InterPro" id="IPR036390">
    <property type="entry name" value="WH_DNA-bd_sf"/>
</dbReference>
<sequence>MNSIDFVKNTLTFWDKITPIDRRLIMDNIALLHYKKGTHIYHTELDCMGILIVKSGELRVYLLSEDGRDITLYRLTPGEVCVLSASCVLKNITFDVHIDAEQDSELLLLNANFFQELYNKNIYVENFASKLTIRRFSEVMWAMQQILFMSFDKRLALFLLNESKKNNSDIIYLSHEQIAKYVSSAREVVSRMLKYFSNEGIVKLSRGQVILLDKAKLEKIL</sequence>
<evidence type="ECO:0000256" key="2">
    <source>
        <dbReference type="ARBA" id="ARBA00023125"/>
    </source>
</evidence>
<dbReference type="CDD" id="cd00038">
    <property type="entry name" value="CAP_ED"/>
    <property type="match status" value="1"/>
</dbReference>
<dbReference type="PANTHER" id="PTHR24567:SF26">
    <property type="entry name" value="REGULATORY PROTEIN YEIL"/>
    <property type="match status" value="1"/>
</dbReference>
<dbReference type="RefSeq" id="WP_309320359.1">
    <property type="nucleotide sequence ID" value="NZ_CP120678.1"/>
</dbReference>
<dbReference type="Proteomes" id="UP001243623">
    <property type="component" value="Chromosome"/>
</dbReference>
<dbReference type="InterPro" id="IPR050397">
    <property type="entry name" value="Env_Response_Regulators"/>
</dbReference>
<dbReference type="KEGG" id="sgbi:P3F81_09985"/>
<dbReference type="SUPFAM" id="SSF46785">
    <property type="entry name" value="Winged helix' DNA-binding domain"/>
    <property type="match status" value="1"/>
</dbReference>
<protein>
    <submittedName>
        <fullName evidence="5">Crp/Fnr family transcriptional regulator</fullName>
    </submittedName>
</protein>
<dbReference type="InterPro" id="IPR018490">
    <property type="entry name" value="cNMP-bd_dom_sf"/>
</dbReference>
<evidence type="ECO:0000313" key="5">
    <source>
        <dbReference type="EMBL" id="WIW70214.1"/>
    </source>
</evidence>
<dbReference type="Pfam" id="PF13545">
    <property type="entry name" value="HTH_Crp_2"/>
    <property type="match status" value="1"/>
</dbReference>
<dbReference type="PROSITE" id="PS51063">
    <property type="entry name" value="HTH_CRP_2"/>
    <property type="match status" value="1"/>
</dbReference>